<dbReference type="EMBL" id="CAJOBF010009855">
    <property type="protein sequence ID" value="CAF4282335.1"/>
    <property type="molecule type" value="Genomic_DNA"/>
</dbReference>
<dbReference type="Proteomes" id="UP000663856">
    <property type="component" value="Unassembled WGS sequence"/>
</dbReference>
<dbReference type="EMBL" id="CAJOBG010009862">
    <property type="protein sequence ID" value="CAF4275020.1"/>
    <property type="molecule type" value="Genomic_DNA"/>
</dbReference>
<sequence>SASTIHRDFALSFVPSSNDATERILFEIDVNSNVCSVTKLFANIAAKSAIPDEDGVLFMLGSIFRIKNIVQQKDGICLIQMCLCSDNDHDLKPLFMHLQYDGNNSVNDFVQFGMHLREDAYYNEAERIYQRALEDLNDDSSSSNLVRKMDIFMN</sequence>
<feature type="non-terminal residue" evidence="3">
    <location>
        <position position="1"/>
    </location>
</feature>
<dbReference type="AlphaFoldDB" id="A0A820GA50"/>
<dbReference type="Proteomes" id="UP000663887">
    <property type="component" value="Unassembled WGS sequence"/>
</dbReference>
<proteinExistence type="predicted"/>
<organism evidence="3 5">
    <name type="scientific">Rotaria magnacalcarata</name>
    <dbReference type="NCBI Taxonomy" id="392030"/>
    <lineage>
        <taxon>Eukaryota</taxon>
        <taxon>Metazoa</taxon>
        <taxon>Spiralia</taxon>
        <taxon>Gnathifera</taxon>
        <taxon>Rotifera</taxon>
        <taxon>Eurotatoria</taxon>
        <taxon>Bdelloidea</taxon>
        <taxon>Philodinida</taxon>
        <taxon>Philodinidae</taxon>
        <taxon>Rotaria</taxon>
    </lineage>
</organism>
<dbReference type="EMBL" id="CAJNRG010015875">
    <property type="protein sequence ID" value="CAF2184149.1"/>
    <property type="molecule type" value="Genomic_DNA"/>
</dbReference>
<protein>
    <submittedName>
        <fullName evidence="3">Uncharacterized protein</fullName>
    </submittedName>
</protein>
<gene>
    <name evidence="3" type="ORF">OVN521_LOCUS30308</name>
    <name evidence="4" type="ORF">UXM345_LOCUS32413</name>
    <name evidence="1" type="ORF">WKI299_LOCUS7208</name>
    <name evidence="2" type="ORF">XDN619_LOCUS31916</name>
</gene>
<evidence type="ECO:0000313" key="4">
    <source>
        <dbReference type="EMBL" id="CAF4282335.1"/>
    </source>
</evidence>
<name>A0A820GA50_9BILA</name>
<evidence type="ECO:0000313" key="3">
    <source>
        <dbReference type="EMBL" id="CAF4275020.1"/>
    </source>
</evidence>
<evidence type="ECO:0000313" key="2">
    <source>
        <dbReference type="EMBL" id="CAF2184149.1"/>
    </source>
</evidence>
<evidence type="ECO:0000313" key="1">
    <source>
        <dbReference type="EMBL" id="CAF2033830.1"/>
    </source>
</evidence>
<dbReference type="EMBL" id="CAJNRF010002167">
    <property type="protein sequence ID" value="CAF2033830.1"/>
    <property type="molecule type" value="Genomic_DNA"/>
</dbReference>
<keyword evidence="5" id="KW-1185">Reference proteome</keyword>
<accession>A0A820GA50</accession>
<comment type="caution">
    <text evidence="3">The sequence shown here is derived from an EMBL/GenBank/DDBJ whole genome shotgun (WGS) entry which is preliminary data.</text>
</comment>
<evidence type="ECO:0000313" key="5">
    <source>
        <dbReference type="Proteomes" id="UP000663866"/>
    </source>
</evidence>
<reference evidence="3" key="1">
    <citation type="submission" date="2021-02" db="EMBL/GenBank/DDBJ databases">
        <authorList>
            <person name="Nowell W R."/>
        </authorList>
    </citation>
    <scope>NUCLEOTIDE SEQUENCE</scope>
</reference>
<dbReference type="Proteomes" id="UP000663866">
    <property type="component" value="Unassembled WGS sequence"/>
</dbReference>
<dbReference type="Proteomes" id="UP000663842">
    <property type="component" value="Unassembled WGS sequence"/>
</dbReference>